<keyword evidence="2" id="KW-0479">Metal-binding</keyword>
<evidence type="ECO:0000256" key="3">
    <source>
        <dbReference type="ARBA" id="ARBA00022801"/>
    </source>
</evidence>
<accession>A0A318LH95</accession>
<comment type="caution">
    <text evidence="6">The sequence shown here is derived from an EMBL/GenBank/DDBJ whole genome shotgun (WGS) entry which is preliminary data.</text>
</comment>
<feature type="domain" description="Sulfatase N-terminal" evidence="5">
    <location>
        <begin position="3"/>
        <end position="287"/>
    </location>
</feature>
<evidence type="ECO:0000256" key="4">
    <source>
        <dbReference type="SAM" id="MobiDB-lite"/>
    </source>
</evidence>
<dbReference type="PROSITE" id="PS00523">
    <property type="entry name" value="SULFATASE_1"/>
    <property type="match status" value="1"/>
</dbReference>
<evidence type="ECO:0000256" key="2">
    <source>
        <dbReference type="ARBA" id="ARBA00022723"/>
    </source>
</evidence>
<dbReference type="RefSeq" id="WP_022938664.1">
    <property type="nucleotide sequence ID" value="NZ_CABKRQ010000006.1"/>
</dbReference>
<protein>
    <submittedName>
        <fullName evidence="6">Arylsulfatase A-like enzyme</fullName>
    </submittedName>
</protein>
<dbReference type="InterPro" id="IPR017850">
    <property type="entry name" value="Alkaline_phosphatase_core_sf"/>
</dbReference>
<sequence>MNLLYIHTHDSGRYFSPYGYSVPSDHLLAFAKDATTFTNGYCVNPTCSPSRASMLTGIYPHQNGMLGLAQRGFGLNDTDQHLCNFLKRNGYHTVLSGIQHEVDFYTNVEASKTIGYHEVLTHDPFVYQKEDYHLWDQENAQAAADWLKHADHDQPFFMSYGMHSTHRPFPLEISERVNENYVKPWQPIFNNAENRHDTAQYLTSAQHADECFKIVIDALKEAGCYENTIILFTTDHGVAYPFNKCYLSDKGTGVSLIMRVPDSLEKGNVCDALVSQIDVFPTLCDLLKLDQPDYLEGKSFSNCFYGLPAGDEYVYSEINFHTSYEPCRAVRSERYKYIRYYDRTHLFVNPSNTDSNKVKDFYMENGYASYPKAEEAFYDLIYDPDEMNNLIDHEELHEIIDEFRNQLHEFQVKTNDPLLNGPLPVKPSYKVNKPDCIEASSKNPEDYLSEGKFY</sequence>
<dbReference type="InterPro" id="IPR024607">
    <property type="entry name" value="Sulfatase_CS"/>
</dbReference>
<dbReference type="CDD" id="cd16027">
    <property type="entry name" value="SGSH"/>
    <property type="match status" value="1"/>
</dbReference>
<dbReference type="Proteomes" id="UP000247612">
    <property type="component" value="Unassembled WGS sequence"/>
</dbReference>
<proteinExistence type="inferred from homology"/>
<comment type="similarity">
    <text evidence="1">Belongs to the sulfatase family.</text>
</comment>
<evidence type="ECO:0000259" key="5">
    <source>
        <dbReference type="Pfam" id="PF00884"/>
    </source>
</evidence>
<organism evidence="6 7">
    <name type="scientific">Dielma fastidiosa</name>
    <dbReference type="NCBI Taxonomy" id="1034346"/>
    <lineage>
        <taxon>Bacteria</taxon>
        <taxon>Bacillati</taxon>
        <taxon>Bacillota</taxon>
        <taxon>Erysipelotrichia</taxon>
        <taxon>Erysipelotrichales</taxon>
        <taxon>Erysipelotrichaceae</taxon>
        <taxon>Dielma</taxon>
    </lineage>
</organism>
<dbReference type="OrthoDB" id="279611at2"/>
<dbReference type="AlphaFoldDB" id="A0A318LH95"/>
<evidence type="ECO:0000313" key="7">
    <source>
        <dbReference type="Proteomes" id="UP000247612"/>
    </source>
</evidence>
<dbReference type="GO" id="GO:0005737">
    <property type="term" value="C:cytoplasm"/>
    <property type="evidence" value="ECO:0007669"/>
    <property type="project" value="TreeGrafter"/>
</dbReference>
<dbReference type="PANTHER" id="PTHR45953">
    <property type="entry name" value="IDURONATE 2-SULFATASE"/>
    <property type="match status" value="1"/>
</dbReference>
<dbReference type="EMBL" id="QJKH01000002">
    <property type="protein sequence ID" value="PXX81067.1"/>
    <property type="molecule type" value="Genomic_DNA"/>
</dbReference>
<name>A0A318LH95_9FIRM</name>
<feature type="region of interest" description="Disordered" evidence="4">
    <location>
        <begin position="434"/>
        <end position="454"/>
    </location>
</feature>
<reference evidence="6 7" key="1">
    <citation type="submission" date="2018-05" db="EMBL/GenBank/DDBJ databases">
        <title>Genomic Encyclopedia of Type Strains, Phase IV (KMG-IV): sequencing the most valuable type-strain genomes for metagenomic binning, comparative biology and taxonomic classification.</title>
        <authorList>
            <person name="Goeker M."/>
        </authorList>
    </citation>
    <scope>NUCLEOTIDE SEQUENCE [LARGE SCALE GENOMIC DNA]</scope>
    <source>
        <strain evidence="6 7">JC118</strain>
    </source>
</reference>
<evidence type="ECO:0000313" key="6">
    <source>
        <dbReference type="EMBL" id="PXX81067.1"/>
    </source>
</evidence>
<keyword evidence="3" id="KW-0378">Hydrolase</keyword>
<dbReference type="Pfam" id="PF00884">
    <property type="entry name" value="Sulfatase"/>
    <property type="match status" value="1"/>
</dbReference>
<dbReference type="GO" id="GO:0046872">
    <property type="term" value="F:metal ion binding"/>
    <property type="evidence" value="ECO:0007669"/>
    <property type="project" value="UniProtKB-KW"/>
</dbReference>
<keyword evidence="7" id="KW-1185">Reference proteome</keyword>
<dbReference type="Gene3D" id="3.40.720.10">
    <property type="entry name" value="Alkaline Phosphatase, subunit A"/>
    <property type="match status" value="1"/>
</dbReference>
<dbReference type="PANTHER" id="PTHR45953:SF1">
    <property type="entry name" value="IDURONATE 2-SULFATASE"/>
    <property type="match status" value="1"/>
</dbReference>
<dbReference type="STRING" id="1034346.GCA_000313565_02378"/>
<dbReference type="SUPFAM" id="SSF53649">
    <property type="entry name" value="Alkaline phosphatase-like"/>
    <property type="match status" value="1"/>
</dbReference>
<dbReference type="GO" id="GO:0008484">
    <property type="term" value="F:sulfuric ester hydrolase activity"/>
    <property type="evidence" value="ECO:0007669"/>
    <property type="project" value="TreeGrafter"/>
</dbReference>
<dbReference type="InterPro" id="IPR000917">
    <property type="entry name" value="Sulfatase_N"/>
</dbReference>
<evidence type="ECO:0000256" key="1">
    <source>
        <dbReference type="ARBA" id="ARBA00008779"/>
    </source>
</evidence>
<gene>
    <name evidence="6" type="ORF">DES51_102186</name>
</gene>